<feature type="binding site" evidence="9">
    <location>
        <position position="10"/>
    </location>
    <ligand>
        <name>S-adenosyl-L-methionine</name>
        <dbReference type="ChEBI" id="CHEBI:59789"/>
    </ligand>
</feature>
<dbReference type="CDD" id="cd11647">
    <property type="entry name" value="DHP5_DphB"/>
    <property type="match status" value="1"/>
</dbReference>
<evidence type="ECO:0000313" key="12">
    <source>
        <dbReference type="Proteomes" id="UP001485043"/>
    </source>
</evidence>
<organism evidence="11 12">
    <name type="scientific">Apatococcus fuscideae</name>
    <dbReference type="NCBI Taxonomy" id="2026836"/>
    <lineage>
        <taxon>Eukaryota</taxon>
        <taxon>Viridiplantae</taxon>
        <taxon>Chlorophyta</taxon>
        <taxon>core chlorophytes</taxon>
        <taxon>Trebouxiophyceae</taxon>
        <taxon>Chlorellales</taxon>
        <taxon>Chlorellaceae</taxon>
        <taxon>Apatococcus</taxon>
    </lineage>
</organism>
<name>A0AAW1TEP3_9CHLO</name>
<proteinExistence type="inferred from homology"/>
<evidence type="ECO:0000256" key="1">
    <source>
        <dbReference type="ARBA" id="ARBA00004006"/>
    </source>
</evidence>
<evidence type="ECO:0000256" key="7">
    <source>
        <dbReference type="ARBA" id="ARBA00022691"/>
    </source>
</evidence>
<comment type="similarity">
    <text evidence="3">Belongs to the diphthine synthase family.</text>
</comment>
<evidence type="ECO:0000256" key="2">
    <source>
        <dbReference type="ARBA" id="ARBA00005156"/>
    </source>
</evidence>
<evidence type="ECO:0000256" key="9">
    <source>
        <dbReference type="PIRSR" id="PIRSR036432-1"/>
    </source>
</evidence>
<evidence type="ECO:0000313" key="11">
    <source>
        <dbReference type="EMBL" id="KAK9868316.1"/>
    </source>
</evidence>
<dbReference type="InterPro" id="IPR000878">
    <property type="entry name" value="4pyrrol_Mease"/>
</dbReference>
<evidence type="ECO:0000256" key="6">
    <source>
        <dbReference type="ARBA" id="ARBA00022679"/>
    </source>
</evidence>
<dbReference type="Gene3D" id="3.40.1010.10">
    <property type="entry name" value="Cobalt-precorrin-4 Transmethylase, Domain 1"/>
    <property type="match status" value="1"/>
</dbReference>
<keyword evidence="6" id="KW-0808">Transferase</keyword>
<feature type="binding site" evidence="9">
    <location>
        <position position="164"/>
    </location>
    <ligand>
        <name>S-adenosyl-L-methionine</name>
        <dbReference type="ChEBI" id="CHEBI:59789"/>
    </ligand>
</feature>
<dbReference type="FunFam" id="3.30.950.10:FF:000004">
    <property type="entry name" value="Diphthine synthase putative"/>
    <property type="match status" value="1"/>
</dbReference>
<feature type="domain" description="Tetrapyrrole methylase" evidence="10">
    <location>
        <begin position="3"/>
        <end position="235"/>
    </location>
</feature>
<dbReference type="GO" id="GO:0017183">
    <property type="term" value="P:protein histidyl modification to diphthamide"/>
    <property type="evidence" value="ECO:0007669"/>
    <property type="project" value="InterPro"/>
</dbReference>
<feature type="binding site" evidence="9">
    <location>
        <position position="247"/>
    </location>
    <ligand>
        <name>S-adenosyl-L-methionine</name>
        <dbReference type="ChEBI" id="CHEBI:59789"/>
    </ligand>
</feature>
<dbReference type="SUPFAM" id="SSF53790">
    <property type="entry name" value="Tetrapyrrole methylase"/>
    <property type="match status" value="1"/>
</dbReference>
<evidence type="ECO:0000256" key="3">
    <source>
        <dbReference type="ARBA" id="ARBA00006729"/>
    </source>
</evidence>
<comment type="pathway">
    <text evidence="2">Protein modification; peptidyl-diphthamide biosynthesis.</text>
</comment>
<dbReference type="Proteomes" id="UP001485043">
    <property type="component" value="Unassembled WGS sequence"/>
</dbReference>
<keyword evidence="12" id="KW-1185">Reference proteome</keyword>
<dbReference type="AlphaFoldDB" id="A0AAW1TEP3"/>
<accession>A0AAW1TEP3</accession>
<evidence type="ECO:0000259" key="10">
    <source>
        <dbReference type="Pfam" id="PF00590"/>
    </source>
</evidence>
<dbReference type="FunFam" id="3.40.1010.10:FF:000004">
    <property type="entry name" value="Putative diphthine synthase"/>
    <property type="match status" value="1"/>
</dbReference>
<comment type="caution">
    <text evidence="11">The sequence shown here is derived from an EMBL/GenBank/DDBJ whole genome shotgun (WGS) entry which is preliminary data.</text>
</comment>
<evidence type="ECO:0000256" key="5">
    <source>
        <dbReference type="ARBA" id="ARBA00022603"/>
    </source>
</evidence>
<dbReference type="Pfam" id="PF00590">
    <property type="entry name" value="TP_methylase"/>
    <property type="match status" value="1"/>
</dbReference>
<dbReference type="GO" id="GO:0032259">
    <property type="term" value="P:methylation"/>
    <property type="evidence" value="ECO:0007669"/>
    <property type="project" value="UniProtKB-KW"/>
</dbReference>
<reference evidence="11 12" key="1">
    <citation type="journal article" date="2024" name="Nat. Commun.">
        <title>Phylogenomics reveals the evolutionary origins of lichenization in chlorophyte algae.</title>
        <authorList>
            <person name="Puginier C."/>
            <person name="Libourel C."/>
            <person name="Otte J."/>
            <person name="Skaloud P."/>
            <person name="Haon M."/>
            <person name="Grisel S."/>
            <person name="Petersen M."/>
            <person name="Berrin J.G."/>
            <person name="Delaux P.M."/>
            <person name="Dal Grande F."/>
            <person name="Keller J."/>
        </authorList>
    </citation>
    <scope>NUCLEOTIDE SEQUENCE [LARGE SCALE GENOMIC DNA]</scope>
    <source>
        <strain evidence="11 12">SAG 2523</strain>
    </source>
</reference>
<gene>
    <name evidence="11" type="ORF">WJX84_008578</name>
</gene>
<comment type="function">
    <text evidence="1">S-adenosyl-L-methionine-dependent methyltransferase that catalyzes four methylations of the modified target histidine residue in translation elongation factor 2 (EF-2), to form an intermediate called diphthine methyl ester. The four successive methylation reactions represent the second step of diphthamide biosynthesis.</text>
</comment>
<dbReference type="InterPro" id="IPR004551">
    <property type="entry name" value="Dphthn_synthase"/>
</dbReference>
<feature type="binding site" evidence="9">
    <location>
        <position position="222"/>
    </location>
    <ligand>
        <name>S-adenosyl-L-methionine</name>
        <dbReference type="ChEBI" id="CHEBI:59789"/>
    </ligand>
</feature>
<dbReference type="GO" id="GO:0141133">
    <property type="term" value="F:diphthine methyl ester synthase activity"/>
    <property type="evidence" value="ECO:0007669"/>
    <property type="project" value="UniProtKB-EC"/>
</dbReference>
<dbReference type="NCBIfam" id="TIGR00522">
    <property type="entry name" value="dph5"/>
    <property type="match status" value="1"/>
</dbReference>
<comment type="catalytic activity">
    <reaction evidence="8">
        <text>2-[(3S)-amino-3-carboxypropyl]-L-histidyl-[translation elongation factor 2] + 4 S-adenosyl-L-methionine = diphthine methyl ester-[translation elongation factor 2] + 4 S-adenosyl-L-homocysteine + 3 H(+)</text>
        <dbReference type="Rhea" id="RHEA:42652"/>
        <dbReference type="Rhea" id="RHEA-COMP:9749"/>
        <dbReference type="Rhea" id="RHEA-COMP:10173"/>
        <dbReference type="ChEBI" id="CHEBI:15378"/>
        <dbReference type="ChEBI" id="CHEBI:57856"/>
        <dbReference type="ChEBI" id="CHEBI:59789"/>
        <dbReference type="ChEBI" id="CHEBI:73995"/>
        <dbReference type="ChEBI" id="CHEBI:79005"/>
        <dbReference type="EC" id="2.1.1.314"/>
    </reaction>
</comment>
<dbReference type="EC" id="2.1.1.314" evidence="4"/>
<feature type="binding site" evidence="9">
    <location>
        <position position="85"/>
    </location>
    <ligand>
        <name>S-adenosyl-L-methionine</name>
        <dbReference type="ChEBI" id="CHEBI:59789"/>
    </ligand>
</feature>
<evidence type="ECO:0000256" key="8">
    <source>
        <dbReference type="ARBA" id="ARBA00048752"/>
    </source>
</evidence>
<sequence>MVLYFVGLGLADEKDITVRGLEAVRKCKRVYLEAYTSILLVPKKQLEAFYGRDVIIADREMVETAADDILADANHVDVAFLVVGDPFGATTHTDLQLRAHALGIETKVIHNASIMNAVGCCGLQLYRFGEAVSIVFFTDEWRPDSFYDRILANRQQGLHTLCLLDIKVKEPSMESLARGKPVYQPPRYMTVNQAVEQLLEIEEHRQQNAYGPDTFCVGLSRVGADSQQMQAGPMRDLLHAELGAPLHSFVIVGQMHPIEAEMMESLTSKISMSPESSSHA</sequence>
<dbReference type="PIRSF" id="PIRSF036432">
    <property type="entry name" value="Diphthine_synth"/>
    <property type="match status" value="1"/>
</dbReference>
<dbReference type="InterPro" id="IPR014777">
    <property type="entry name" value="4pyrrole_Mease_sub1"/>
</dbReference>
<feature type="binding site" evidence="9">
    <location>
        <begin position="113"/>
        <end position="114"/>
    </location>
    <ligand>
        <name>S-adenosyl-L-methionine</name>
        <dbReference type="ChEBI" id="CHEBI:59789"/>
    </ligand>
</feature>
<keyword evidence="7 9" id="KW-0949">S-adenosyl-L-methionine</keyword>
<keyword evidence="5" id="KW-0489">Methyltransferase</keyword>
<dbReference type="Gene3D" id="3.30.950.10">
    <property type="entry name" value="Methyltransferase, Cobalt-precorrin-4 Transmethylase, Domain 2"/>
    <property type="match status" value="1"/>
</dbReference>
<evidence type="ECO:0000256" key="4">
    <source>
        <dbReference type="ARBA" id="ARBA00011927"/>
    </source>
</evidence>
<dbReference type="PANTHER" id="PTHR10882:SF0">
    <property type="entry name" value="DIPHTHINE METHYL ESTER SYNTHASE"/>
    <property type="match status" value="1"/>
</dbReference>
<feature type="binding site" evidence="9">
    <location>
        <position position="88"/>
    </location>
    <ligand>
        <name>S-adenosyl-L-methionine</name>
        <dbReference type="ChEBI" id="CHEBI:59789"/>
    </ligand>
</feature>
<dbReference type="HAMAP" id="MF_01084">
    <property type="entry name" value="Diphthine_synth"/>
    <property type="match status" value="1"/>
</dbReference>
<dbReference type="EMBL" id="JALJOV010000035">
    <property type="protein sequence ID" value="KAK9868316.1"/>
    <property type="molecule type" value="Genomic_DNA"/>
</dbReference>
<protein>
    <recommendedName>
        <fullName evidence="4">diphthine methyl ester synthase</fullName>
        <ecNumber evidence="4">2.1.1.314</ecNumber>
    </recommendedName>
</protein>
<dbReference type="InterPro" id="IPR035996">
    <property type="entry name" value="4pyrrol_Methylase_sf"/>
</dbReference>
<dbReference type="InterPro" id="IPR014776">
    <property type="entry name" value="4pyrrole_Mease_sub2"/>
</dbReference>
<dbReference type="PANTHER" id="PTHR10882">
    <property type="entry name" value="DIPHTHINE SYNTHASE"/>
    <property type="match status" value="1"/>
</dbReference>